<evidence type="ECO:0000259" key="8">
    <source>
        <dbReference type="Pfam" id="PF00122"/>
    </source>
</evidence>
<evidence type="ECO:0000256" key="1">
    <source>
        <dbReference type="ARBA" id="ARBA00004651"/>
    </source>
</evidence>
<dbReference type="Gene3D" id="3.40.1110.10">
    <property type="entry name" value="Calcium-transporting ATPase, cytoplasmic domain N"/>
    <property type="match status" value="1"/>
</dbReference>
<dbReference type="Pfam" id="PF00122">
    <property type="entry name" value="E1-E2_ATPase"/>
    <property type="match status" value="1"/>
</dbReference>
<feature type="domain" description="P-type ATPase A" evidence="8">
    <location>
        <begin position="128"/>
        <end position="228"/>
    </location>
</feature>
<dbReference type="NCBIfam" id="TIGR01494">
    <property type="entry name" value="ATPase_P-type"/>
    <property type="match status" value="1"/>
</dbReference>
<evidence type="ECO:0000256" key="6">
    <source>
        <dbReference type="RuleBase" id="RU362081"/>
    </source>
</evidence>
<dbReference type="InterPro" id="IPR036412">
    <property type="entry name" value="HAD-like_sf"/>
</dbReference>
<evidence type="ECO:0000256" key="2">
    <source>
        <dbReference type="ARBA" id="ARBA00006024"/>
    </source>
</evidence>
<sequence length="638" mass="66034">MTNPTPPTGRSRAARLLARYWLVALTIVVGVVSAVLALSGATTVATWLAGGFALLVAAGYTVRMIRTLRGGGLGVDLLAIVAIVATVVVGELAAAIIVVLMLAGGEALEDYANRRARRELDALLRRDPRTAHRYVFDGSTAVEDVSVDEVRVGDILLVRPAEVVPVDAVLLAEHAAFDVSSITGESLPAEKQEGDEVLSGSVNGTAAVRIRATQVAADSQYQQIVALVAQASKTKARVVRIADRFAVPFTVFSLLLGGLAWFVSGDPVRFAEVLVLASPCPLIIAAPVAFIGGMSRSARSGIIVRNGGVFERLARAKTVVFDKTGTLTGGRPVLMEVRAASGFDPDELLALAASAEQYSSHVLAASVMRAAAEHSLPLRPAVSAEERATDGVLARIGERTVAVGKLSFVRSLAPDAHREPIAPGELAVYVAVDGAYAGALIERDPPRENARDMLQGLAALGIPHIELLTGDAKETAAGVAAELGIDDYLAECLPADKVARVASIAERPVAMVGDGVNDAPVLASADVGIAMGAKGATAASESADVVILVDDIGKVVEAVAISRRTVTIALQSIWLGIAASVVLMCIAAFGVIPAVVGALLQEVVDLATILAALRAARPTPGDPGQTIPPTIASRRSWA</sequence>
<dbReference type="PRINTS" id="PR00119">
    <property type="entry name" value="CATATPASE"/>
</dbReference>
<keyword evidence="10" id="KW-1185">Reference proteome</keyword>
<protein>
    <submittedName>
        <fullName evidence="9">Heavy metal translocating P-type ATPase</fullName>
    </submittedName>
</protein>
<organism evidence="9 10">
    <name type="scientific">Leifsonia virtsii</name>
    <dbReference type="NCBI Taxonomy" id="3035915"/>
    <lineage>
        <taxon>Bacteria</taxon>
        <taxon>Bacillati</taxon>
        <taxon>Actinomycetota</taxon>
        <taxon>Actinomycetes</taxon>
        <taxon>Micrococcales</taxon>
        <taxon>Microbacteriaceae</taxon>
        <taxon>Leifsonia</taxon>
    </lineage>
</organism>
<dbReference type="InterPro" id="IPR051014">
    <property type="entry name" value="Cation_Transport_ATPase_IB"/>
</dbReference>
<dbReference type="Gene3D" id="2.70.150.10">
    <property type="entry name" value="Calcium-transporting ATPase, cytoplasmic transduction domain A"/>
    <property type="match status" value="1"/>
</dbReference>
<evidence type="ECO:0000313" key="9">
    <source>
        <dbReference type="EMBL" id="MDN4596794.1"/>
    </source>
</evidence>
<keyword evidence="6" id="KW-0067">ATP-binding</keyword>
<evidence type="ECO:0000256" key="7">
    <source>
        <dbReference type="SAM" id="MobiDB-lite"/>
    </source>
</evidence>
<comment type="similarity">
    <text evidence="2 6">Belongs to the cation transport ATPase (P-type) (TC 3.A.3) family. Type IB subfamily.</text>
</comment>
<dbReference type="Gene3D" id="3.40.50.1000">
    <property type="entry name" value="HAD superfamily/HAD-like"/>
    <property type="match status" value="1"/>
</dbReference>
<dbReference type="InterPro" id="IPR023298">
    <property type="entry name" value="ATPase_P-typ_TM_dom_sf"/>
</dbReference>
<dbReference type="EMBL" id="JAROCB010000002">
    <property type="protein sequence ID" value="MDN4596794.1"/>
    <property type="molecule type" value="Genomic_DNA"/>
</dbReference>
<dbReference type="NCBIfam" id="TIGR01512">
    <property type="entry name" value="ATPase-IB2_Cd"/>
    <property type="match status" value="1"/>
</dbReference>
<dbReference type="PROSITE" id="PS00154">
    <property type="entry name" value="ATPASE_E1_E2"/>
    <property type="match status" value="1"/>
</dbReference>
<keyword evidence="6" id="KW-1003">Cell membrane</keyword>
<keyword evidence="3 6" id="KW-0812">Transmembrane</keyword>
<dbReference type="InterPro" id="IPR023299">
    <property type="entry name" value="ATPase_P-typ_cyto_dom_N"/>
</dbReference>
<feature type="transmembrane region" description="Helical" evidence="6">
    <location>
        <begin position="20"/>
        <end position="38"/>
    </location>
</feature>
<dbReference type="Proteomes" id="UP001174210">
    <property type="component" value="Unassembled WGS sequence"/>
</dbReference>
<reference evidence="9" key="1">
    <citation type="submission" date="2023-03" db="EMBL/GenBank/DDBJ databases">
        <title>MT1 and MT2 Draft Genomes of Novel Species.</title>
        <authorList>
            <person name="Venkateswaran K."/>
        </authorList>
    </citation>
    <scope>NUCLEOTIDE SEQUENCE</scope>
    <source>
        <strain evidence="9">F6_8S_P_1A</strain>
    </source>
</reference>
<comment type="subcellular location">
    <subcellularLocation>
        <location evidence="1">Cell membrane</location>
        <topology evidence="1">Multi-pass membrane protein</topology>
    </subcellularLocation>
</comment>
<dbReference type="InterPro" id="IPR023214">
    <property type="entry name" value="HAD_sf"/>
</dbReference>
<feature type="transmembrane region" description="Helical" evidence="6">
    <location>
        <begin position="77"/>
        <end position="108"/>
    </location>
</feature>
<feature type="region of interest" description="Disordered" evidence="7">
    <location>
        <begin position="618"/>
        <end position="638"/>
    </location>
</feature>
<dbReference type="NCBIfam" id="TIGR01525">
    <property type="entry name" value="ATPase-IB_hvy"/>
    <property type="match status" value="1"/>
</dbReference>
<feature type="transmembrane region" description="Helical" evidence="6">
    <location>
        <begin position="45"/>
        <end position="65"/>
    </location>
</feature>
<dbReference type="PANTHER" id="PTHR48085">
    <property type="entry name" value="CADMIUM/ZINC-TRANSPORTING ATPASE HMA2-RELATED"/>
    <property type="match status" value="1"/>
</dbReference>
<keyword evidence="6" id="KW-0547">Nucleotide-binding</keyword>
<feature type="transmembrane region" description="Helical" evidence="6">
    <location>
        <begin position="270"/>
        <end position="291"/>
    </location>
</feature>
<dbReference type="InterPro" id="IPR001757">
    <property type="entry name" value="P_typ_ATPase"/>
</dbReference>
<dbReference type="InterPro" id="IPR027256">
    <property type="entry name" value="P-typ_ATPase_IB"/>
</dbReference>
<keyword evidence="5 6" id="KW-0472">Membrane</keyword>
<dbReference type="SUPFAM" id="SSF56784">
    <property type="entry name" value="HAD-like"/>
    <property type="match status" value="1"/>
</dbReference>
<proteinExistence type="inferred from homology"/>
<feature type="transmembrane region" description="Helical" evidence="6">
    <location>
        <begin position="245"/>
        <end position="264"/>
    </location>
</feature>
<keyword evidence="4 6" id="KW-1133">Transmembrane helix</keyword>
<name>A0ABT8IVG1_9MICO</name>
<comment type="caution">
    <text evidence="9">The sequence shown here is derived from an EMBL/GenBank/DDBJ whole genome shotgun (WGS) entry which is preliminary data.</text>
</comment>
<dbReference type="InterPro" id="IPR018303">
    <property type="entry name" value="ATPase_P-typ_P_site"/>
</dbReference>
<keyword evidence="6" id="KW-0479">Metal-binding</keyword>
<evidence type="ECO:0000256" key="4">
    <source>
        <dbReference type="ARBA" id="ARBA00022989"/>
    </source>
</evidence>
<accession>A0ABT8IVG1</accession>
<evidence type="ECO:0000256" key="3">
    <source>
        <dbReference type="ARBA" id="ARBA00022692"/>
    </source>
</evidence>
<dbReference type="Pfam" id="PF00702">
    <property type="entry name" value="Hydrolase"/>
    <property type="match status" value="1"/>
</dbReference>
<feature type="transmembrane region" description="Helical" evidence="6">
    <location>
        <begin position="573"/>
        <end position="600"/>
    </location>
</feature>
<dbReference type="SUPFAM" id="SSF81665">
    <property type="entry name" value="Calcium ATPase, transmembrane domain M"/>
    <property type="match status" value="1"/>
</dbReference>
<dbReference type="PRINTS" id="PR00120">
    <property type="entry name" value="HATPASE"/>
</dbReference>
<dbReference type="InterPro" id="IPR008250">
    <property type="entry name" value="ATPase_P-typ_transduc_dom_A_sf"/>
</dbReference>
<dbReference type="InterPro" id="IPR059000">
    <property type="entry name" value="ATPase_P-type_domA"/>
</dbReference>
<dbReference type="SUPFAM" id="SSF81653">
    <property type="entry name" value="Calcium ATPase, transduction domain A"/>
    <property type="match status" value="1"/>
</dbReference>
<evidence type="ECO:0000313" key="10">
    <source>
        <dbReference type="Proteomes" id="UP001174210"/>
    </source>
</evidence>
<dbReference type="RefSeq" id="WP_301217156.1">
    <property type="nucleotide sequence ID" value="NZ_JAROCB010000002.1"/>
</dbReference>
<evidence type="ECO:0000256" key="5">
    <source>
        <dbReference type="ARBA" id="ARBA00023136"/>
    </source>
</evidence>
<gene>
    <name evidence="9" type="ORF">P5G59_06565</name>
</gene>
<dbReference type="PANTHER" id="PTHR48085:SF5">
    <property type="entry name" value="CADMIUM_ZINC-TRANSPORTING ATPASE HMA4-RELATED"/>
    <property type="match status" value="1"/>
</dbReference>